<dbReference type="eggNOG" id="COG0628">
    <property type="taxonomic scope" value="Bacteria"/>
</dbReference>
<evidence type="ECO:0000256" key="5">
    <source>
        <dbReference type="ARBA" id="ARBA00023136"/>
    </source>
</evidence>
<feature type="transmembrane region" description="Helical" evidence="7">
    <location>
        <begin position="29"/>
        <end position="46"/>
    </location>
</feature>
<evidence type="ECO:0000313" key="8">
    <source>
        <dbReference type="EMBL" id="EIC22142.1"/>
    </source>
</evidence>
<reference evidence="8 9" key="2">
    <citation type="submission" date="2011-11" db="EMBL/GenBank/DDBJ databases">
        <authorList>
            <consortium name="US DOE Joint Genome Institute"/>
            <person name="Lucas S."/>
            <person name="Han J."/>
            <person name="Lapidus A."/>
            <person name="Cheng J.-F."/>
            <person name="Goodwin L."/>
            <person name="Pitluck S."/>
            <person name="Peters L."/>
            <person name="Ovchinnikova G."/>
            <person name="Zhang X."/>
            <person name="Detter J.C."/>
            <person name="Han C."/>
            <person name="Tapia R."/>
            <person name="Land M."/>
            <person name="Hauser L."/>
            <person name="Kyrpides N."/>
            <person name="Ivanova N."/>
            <person name="Pagani I."/>
            <person name="Vogl K."/>
            <person name="Liu Z."/>
            <person name="Overmann J."/>
            <person name="Frigaard N.-U."/>
            <person name="Bryant D."/>
            <person name="Woyke T."/>
        </authorList>
    </citation>
    <scope>NUCLEOTIDE SEQUENCE [LARGE SCALE GENOMIC DNA]</scope>
    <source>
        <strain evidence="8 9">970</strain>
    </source>
</reference>
<evidence type="ECO:0000256" key="2">
    <source>
        <dbReference type="ARBA" id="ARBA00009773"/>
    </source>
</evidence>
<feature type="transmembrane region" description="Helical" evidence="7">
    <location>
        <begin position="329"/>
        <end position="359"/>
    </location>
</feature>
<sequence>MAVANPIAKLRSTPTSISDKLATMNKDQINNLTILLMTLGISALFFSMIHQFLMVMFLSGLFSALARPFYLRLDLWLGGRHHLASLVTLLAMVFIILIPLVSLIGIVVAQAIDVSQSVTPWVKKLSEPGVFAAEITHLPFYDDLLPYRDLLISKAGEAVSMVSKFLVGGLSSLTLGTANVVFMAFVMLYTMYFLQMDGDKLVERILYYLPLKSSDEHLMLDKFTSVTRATLKGTMLIGAMQGTLAGIAFAVAGINNAVFWGTVMAVLSVIPSVGSALVWIPAVIILMVQGQMANAVLLALFCGLIVGSLDNVLRPILVGKDIKMHELMIFFSTLGGIMMFGIPGIFIGPLIASLFITIWEMYGTTFKYLLPAVEWTPTARPLGQPEPAADTDTNATDTADAPDPQVTQAPAVESDAADSAREPGHA</sequence>
<reference evidence="9" key="1">
    <citation type="submission" date="2011-06" db="EMBL/GenBank/DDBJ databases">
        <authorList>
            <consortium name="US DOE Joint Genome Institute (JGI-PGF)"/>
            <person name="Lucas S."/>
            <person name="Han J."/>
            <person name="Lapidus A."/>
            <person name="Cheng J.-F."/>
            <person name="Goodwin L."/>
            <person name="Pitluck S."/>
            <person name="Peters L."/>
            <person name="Land M.L."/>
            <person name="Hauser L."/>
            <person name="Vogl K."/>
            <person name="Liu Z."/>
            <person name="Overmann J."/>
            <person name="Frigaard N.-U."/>
            <person name="Bryant D.A."/>
            <person name="Woyke T.J."/>
        </authorList>
    </citation>
    <scope>NUCLEOTIDE SEQUENCE [LARGE SCALE GENOMIC DNA]</scope>
    <source>
        <strain evidence="9">970</strain>
    </source>
</reference>
<dbReference type="PANTHER" id="PTHR21716">
    <property type="entry name" value="TRANSMEMBRANE PROTEIN"/>
    <property type="match status" value="1"/>
</dbReference>
<comment type="similarity">
    <text evidence="2">Belongs to the autoinducer-2 exporter (AI-2E) (TC 2.A.86) family.</text>
</comment>
<keyword evidence="3 7" id="KW-0812">Transmembrane</keyword>
<feature type="region of interest" description="Disordered" evidence="6">
    <location>
        <begin position="380"/>
        <end position="426"/>
    </location>
</feature>
<feature type="compositionally biased region" description="Low complexity" evidence="6">
    <location>
        <begin position="385"/>
        <end position="404"/>
    </location>
</feature>
<accession>H8YZL5</accession>
<dbReference type="STRING" id="631362.Thi970DRAFT_02392"/>
<organism evidence="8 9">
    <name type="scientific">Thiorhodovibrio frisius</name>
    <dbReference type="NCBI Taxonomy" id="631362"/>
    <lineage>
        <taxon>Bacteria</taxon>
        <taxon>Pseudomonadati</taxon>
        <taxon>Pseudomonadota</taxon>
        <taxon>Gammaproteobacteria</taxon>
        <taxon>Chromatiales</taxon>
        <taxon>Chromatiaceae</taxon>
        <taxon>Thiorhodovibrio</taxon>
    </lineage>
</organism>
<feature type="transmembrane region" description="Helical" evidence="7">
    <location>
        <begin position="258"/>
        <end position="280"/>
    </location>
</feature>
<protein>
    <submittedName>
        <fullName evidence="8">Putative permease</fullName>
    </submittedName>
</protein>
<dbReference type="GO" id="GO:0016020">
    <property type="term" value="C:membrane"/>
    <property type="evidence" value="ECO:0007669"/>
    <property type="project" value="UniProtKB-SubCell"/>
</dbReference>
<keyword evidence="9" id="KW-1185">Reference proteome</keyword>
<evidence type="ECO:0000256" key="6">
    <source>
        <dbReference type="SAM" id="MobiDB-lite"/>
    </source>
</evidence>
<evidence type="ECO:0000256" key="1">
    <source>
        <dbReference type="ARBA" id="ARBA00004141"/>
    </source>
</evidence>
<proteinExistence type="inferred from homology"/>
<dbReference type="PANTHER" id="PTHR21716:SF4">
    <property type="entry name" value="TRANSMEMBRANE PROTEIN 245"/>
    <property type="match status" value="1"/>
</dbReference>
<keyword evidence="5 7" id="KW-0472">Membrane</keyword>
<name>H8YZL5_9GAMM</name>
<evidence type="ECO:0000256" key="7">
    <source>
        <dbReference type="SAM" id="Phobius"/>
    </source>
</evidence>
<evidence type="ECO:0000256" key="3">
    <source>
        <dbReference type="ARBA" id="ARBA00022692"/>
    </source>
</evidence>
<dbReference type="Pfam" id="PF01594">
    <property type="entry name" value="AI-2E_transport"/>
    <property type="match status" value="1"/>
</dbReference>
<dbReference type="AlphaFoldDB" id="H8YZL5"/>
<feature type="transmembrane region" description="Helical" evidence="7">
    <location>
        <begin position="83"/>
        <end position="112"/>
    </location>
</feature>
<comment type="subcellular location">
    <subcellularLocation>
        <location evidence="1">Membrane</location>
        <topology evidence="1">Multi-pass membrane protein</topology>
    </subcellularLocation>
</comment>
<feature type="transmembrane region" description="Helical" evidence="7">
    <location>
        <begin position="170"/>
        <end position="194"/>
    </location>
</feature>
<feature type="transmembrane region" description="Helical" evidence="7">
    <location>
        <begin position="292"/>
        <end position="309"/>
    </location>
</feature>
<dbReference type="EMBL" id="JH603169">
    <property type="protein sequence ID" value="EIC22142.1"/>
    <property type="molecule type" value="Genomic_DNA"/>
</dbReference>
<keyword evidence="4 7" id="KW-1133">Transmembrane helix</keyword>
<gene>
    <name evidence="8" type="ORF">Thi970DRAFT_02392</name>
</gene>
<dbReference type="HOGENOM" id="CLU_041771_2_3_6"/>
<dbReference type="Proteomes" id="UP000002964">
    <property type="component" value="Unassembled WGS sequence"/>
</dbReference>
<evidence type="ECO:0000313" key="9">
    <source>
        <dbReference type="Proteomes" id="UP000002964"/>
    </source>
</evidence>
<dbReference type="InterPro" id="IPR002549">
    <property type="entry name" value="AI-2E-like"/>
</dbReference>
<evidence type="ECO:0000256" key="4">
    <source>
        <dbReference type="ARBA" id="ARBA00022989"/>
    </source>
</evidence>
<feature type="transmembrane region" description="Helical" evidence="7">
    <location>
        <begin position="229"/>
        <end position="252"/>
    </location>
</feature>